<reference evidence="2 3" key="1">
    <citation type="submission" date="2023-07" db="EMBL/GenBank/DDBJ databases">
        <title>Comparative genomics of wheat-associated soil bacteria to identify genetic determinants of phenazine resistance.</title>
        <authorList>
            <person name="Mouncey N."/>
        </authorList>
    </citation>
    <scope>NUCLEOTIDE SEQUENCE [LARGE SCALE GENOMIC DNA]</scope>
    <source>
        <strain evidence="2 3">W4I9-1</strain>
    </source>
</reference>
<feature type="transmembrane region" description="Helical" evidence="1">
    <location>
        <begin position="62"/>
        <end position="86"/>
    </location>
</feature>
<feature type="transmembrane region" description="Helical" evidence="1">
    <location>
        <begin position="21"/>
        <end position="42"/>
    </location>
</feature>
<protein>
    <recommendedName>
        <fullName evidence="4">DUF4190 domain-containing protein</fullName>
    </recommendedName>
</protein>
<evidence type="ECO:0000256" key="1">
    <source>
        <dbReference type="SAM" id="Phobius"/>
    </source>
</evidence>
<name>A0AAW8EWD4_9MICO</name>
<evidence type="ECO:0000313" key="3">
    <source>
        <dbReference type="Proteomes" id="UP001244427"/>
    </source>
</evidence>
<keyword evidence="3" id="KW-1185">Reference proteome</keyword>
<keyword evidence="1" id="KW-0812">Transmembrane</keyword>
<sequence length="96" mass="10478">MRVPYSDPVTQIAQSGRTNTLALVAFIAAFMIPPAGFILSFFARRQLDEPGNVESGRGLVRWAMAIGILGTLAQLAFFIVWITLFASAFTQFPAAR</sequence>
<dbReference type="Proteomes" id="UP001244427">
    <property type="component" value="Unassembled WGS sequence"/>
</dbReference>
<organism evidence="2 3">
    <name type="scientific">Microbacterium natoriense</name>
    <dbReference type="NCBI Taxonomy" id="284570"/>
    <lineage>
        <taxon>Bacteria</taxon>
        <taxon>Bacillati</taxon>
        <taxon>Actinomycetota</taxon>
        <taxon>Actinomycetes</taxon>
        <taxon>Micrococcales</taxon>
        <taxon>Microbacteriaceae</taxon>
        <taxon>Microbacterium</taxon>
    </lineage>
</organism>
<dbReference type="EMBL" id="JAUSXV010000001">
    <property type="protein sequence ID" value="MDQ0647646.1"/>
    <property type="molecule type" value="Genomic_DNA"/>
</dbReference>
<proteinExistence type="predicted"/>
<gene>
    <name evidence="2" type="ORF">QFZ53_001842</name>
</gene>
<evidence type="ECO:0000313" key="2">
    <source>
        <dbReference type="EMBL" id="MDQ0647646.1"/>
    </source>
</evidence>
<evidence type="ECO:0008006" key="4">
    <source>
        <dbReference type="Google" id="ProtNLM"/>
    </source>
</evidence>
<accession>A0AAW8EWD4</accession>
<comment type="caution">
    <text evidence="2">The sequence shown here is derived from an EMBL/GenBank/DDBJ whole genome shotgun (WGS) entry which is preliminary data.</text>
</comment>
<keyword evidence="1" id="KW-1133">Transmembrane helix</keyword>
<dbReference type="AlphaFoldDB" id="A0AAW8EWD4"/>
<keyword evidence="1" id="KW-0472">Membrane</keyword>